<proteinExistence type="predicted"/>
<evidence type="ECO:0000313" key="2">
    <source>
        <dbReference type="Proteomes" id="UP000054324"/>
    </source>
</evidence>
<dbReference type="EMBL" id="KL596668">
    <property type="protein sequence ID" value="KER30003.1"/>
    <property type="molecule type" value="Genomic_DNA"/>
</dbReference>
<dbReference type="OrthoDB" id="191995at2759"/>
<reference evidence="1 2" key="1">
    <citation type="submission" date="2013-11" db="EMBL/GenBank/DDBJ databases">
        <title>Opisthorchis viverrini - life in the bile duct.</title>
        <authorList>
            <person name="Young N.D."/>
            <person name="Nagarajan N."/>
            <person name="Lin S.J."/>
            <person name="Korhonen P.K."/>
            <person name="Jex A.R."/>
            <person name="Hall R.S."/>
            <person name="Safavi-Hemami H."/>
            <person name="Kaewkong W."/>
            <person name="Bertrand D."/>
            <person name="Gao S."/>
            <person name="Seet Q."/>
            <person name="Wongkham S."/>
            <person name="Teh B.T."/>
            <person name="Wongkham C."/>
            <person name="Intapan P.M."/>
            <person name="Maleewong W."/>
            <person name="Yang X."/>
            <person name="Hu M."/>
            <person name="Wang Z."/>
            <person name="Hofmann A."/>
            <person name="Sternberg P.W."/>
            <person name="Tan P."/>
            <person name="Wang J."/>
            <person name="Gasser R.B."/>
        </authorList>
    </citation>
    <scope>NUCLEOTIDE SEQUENCE [LARGE SCALE GENOMIC DNA]</scope>
</reference>
<dbReference type="KEGG" id="ovi:T265_03483"/>
<accession>A0A074ZRF3</accession>
<dbReference type="Proteomes" id="UP000054324">
    <property type="component" value="Unassembled WGS sequence"/>
</dbReference>
<dbReference type="GeneID" id="20317670"/>
<evidence type="ECO:0000313" key="1">
    <source>
        <dbReference type="EMBL" id="KER30003.1"/>
    </source>
</evidence>
<keyword evidence="2" id="KW-1185">Reference proteome</keyword>
<name>A0A074ZRF3_OPIVI</name>
<sequence>MSEKVNFVSPSIWKKGDTVLRLSRLNSVQLTELDRARFPKGFERELTDRKVRCSNPTSSSRLPLSRLRQPGSIQALVLPSCGIFAGPHVFEKHTHLQIDLVFTRDSTESLVYDTLQLKVLHISRFMIQKLLTRLLKTLRQPKTSFAPLGAYQEERWLKGYSAGLLIGRSVVRIQPLHLDFSCPGLQQPGSTPSLVLPSGGMAARHRKGATAERRSTITKINDPQIVNCCLPRDLE</sequence>
<dbReference type="AlphaFoldDB" id="A0A074ZRF3"/>
<protein>
    <submittedName>
        <fullName evidence="1">Uncharacterized protein</fullName>
    </submittedName>
</protein>
<organism evidence="1 2">
    <name type="scientific">Opisthorchis viverrini</name>
    <name type="common">Southeast Asian liver fluke</name>
    <dbReference type="NCBI Taxonomy" id="6198"/>
    <lineage>
        <taxon>Eukaryota</taxon>
        <taxon>Metazoa</taxon>
        <taxon>Spiralia</taxon>
        <taxon>Lophotrochozoa</taxon>
        <taxon>Platyhelminthes</taxon>
        <taxon>Trematoda</taxon>
        <taxon>Digenea</taxon>
        <taxon>Opisthorchiida</taxon>
        <taxon>Opisthorchiata</taxon>
        <taxon>Opisthorchiidae</taxon>
        <taxon>Opisthorchis</taxon>
    </lineage>
</organism>
<dbReference type="CTD" id="20317670"/>
<gene>
    <name evidence="1" type="ORF">T265_03483</name>
</gene>
<dbReference type="RefSeq" id="XP_009166247.1">
    <property type="nucleotide sequence ID" value="XM_009167983.1"/>
</dbReference>